<reference evidence="9 10" key="1">
    <citation type="journal article" date="2020" name="Biotechnol. Biofuels">
        <title>New insights from the biogas microbiome by comprehensive genome-resolved metagenomics of nearly 1600 species originating from multiple anaerobic digesters.</title>
        <authorList>
            <person name="Campanaro S."/>
            <person name="Treu L."/>
            <person name="Rodriguez-R L.M."/>
            <person name="Kovalovszki A."/>
            <person name="Ziels R.M."/>
            <person name="Maus I."/>
            <person name="Zhu X."/>
            <person name="Kougias P.G."/>
            <person name="Basile A."/>
            <person name="Luo G."/>
            <person name="Schluter A."/>
            <person name="Konstantinidis K.T."/>
            <person name="Angelidaki I."/>
        </authorList>
    </citation>
    <scope>NUCLEOTIDE SEQUENCE [LARGE SCALE GENOMIC DNA]</scope>
    <source>
        <strain evidence="9">AS27yjCOA_157</strain>
    </source>
</reference>
<feature type="domain" description="MacB-like periplasmic core" evidence="8">
    <location>
        <begin position="18"/>
        <end position="226"/>
    </location>
</feature>
<feature type="domain" description="ABC3 transporter permease C-terminal" evidence="7">
    <location>
        <begin position="255"/>
        <end position="378"/>
    </location>
</feature>
<evidence type="ECO:0000256" key="2">
    <source>
        <dbReference type="ARBA" id="ARBA00022475"/>
    </source>
</evidence>
<keyword evidence="5 6" id="KW-0472">Membrane</keyword>
<evidence type="ECO:0000256" key="5">
    <source>
        <dbReference type="ARBA" id="ARBA00023136"/>
    </source>
</evidence>
<dbReference type="InterPro" id="IPR051447">
    <property type="entry name" value="Lipoprotein-release_system"/>
</dbReference>
<dbReference type="GO" id="GO:0098797">
    <property type="term" value="C:plasma membrane protein complex"/>
    <property type="evidence" value="ECO:0007669"/>
    <property type="project" value="TreeGrafter"/>
</dbReference>
<keyword evidence="4 6" id="KW-1133">Transmembrane helix</keyword>
<accession>A0A7K4AGM4</accession>
<dbReference type="Pfam" id="PF02687">
    <property type="entry name" value="FtsX"/>
    <property type="match status" value="1"/>
</dbReference>
<evidence type="ECO:0000256" key="4">
    <source>
        <dbReference type="ARBA" id="ARBA00022989"/>
    </source>
</evidence>
<gene>
    <name evidence="9" type="ORF">GX426_03385</name>
</gene>
<dbReference type="GO" id="GO:0044874">
    <property type="term" value="P:lipoprotein localization to outer membrane"/>
    <property type="evidence" value="ECO:0007669"/>
    <property type="project" value="TreeGrafter"/>
</dbReference>
<feature type="transmembrane region" description="Helical" evidence="6">
    <location>
        <begin position="296"/>
        <end position="317"/>
    </location>
</feature>
<feature type="transmembrane region" description="Helical" evidence="6">
    <location>
        <begin position="254"/>
        <end position="276"/>
    </location>
</feature>
<dbReference type="AlphaFoldDB" id="A0A7K4AGM4"/>
<evidence type="ECO:0000313" key="10">
    <source>
        <dbReference type="Proteomes" id="UP000544742"/>
    </source>
</evidence>
<dbReference type="Proteomes" id="UP000544742">
    <property type="component" value="Unassembled WGS sequence"/>
</dbReference>
<feature type="transmembrane region" description="Helical" evidence="6">
    <location>
        <begin position="350"/>
        <end position="371"/>
    </location>
</feature>
<name>A0A7K4AGM4_METSH</name>
<evidence type="ECO:0000259" key="7">
    <source>
        <dbReference type="Pfam" id="PF02687"/>
    </source>
</evidence>
<dbReference type="InterPro" id="IPR025857">
    <property type="entry name" value="MacB_PCD"/>
</dbReference>
<comment type="caution">
    <text evidence="9">The sequence shown here is derived from an EMBL/GenBank/DDBJ whole genome shotgun (WGS) entry which is preliminary data.</text>
</comment>
<feature type="transmembrane region" description="Helical" evidence="6">
    <location>
        <begin position="19"/>
        <end position="38"/>
    </location>
</feature>
<dbReference type="RefSeq" id="WP_273271118.1">
    <property type="nucleotide sequence ID" value="NZ_CAJYDL010000001.1"/>
</dbReference>
<organism evidence="9 10">
    <name type="scientific">Methanothrix soehngenii</name>
    <name type="common">Methanosaeta concilii</name>
    <dbReference type="NCBI Taxonomy" id="2223"/>
    <lineage>
        <taxon>Archaea</taxon>
        <taxon>Methanobacteriati</taxon>
        <taxon>Methanobacteriota</taxon>
        <taxon>Stenosarchaea group</taxon>
        <taxon>Methanomicrobia</taxon>
        <taxon>Methanotrichales</taxon>
        <taxon>Methanotrichaceae</taxon>
        <taxon>Methanothrix</taxon>
    </lineage>
</organism>
<evidence type="ECO:0000259" key="8">
    <source>
        <dbReference type="Pfam" id="PF12704"/>
    </source>
</evidence>
<evidence type="ECO:0000256" key="1">
    <source>
        <dbReference type="ARBA" id="ARBA00004651"/>
    </source>
</evidence>
<proteinExistence type="predicted"/>
<dbReference type="EMBL" id="JAAYUN010000058">
    <property type="protein sequence ID" value="NLJ22137.1"/>
    <property type="molecule type" value="Genomic_DNA"/>
</dbReference>
<dbReference type="PANTHER" id="PTHR30489">
    <property type="entry name" value="LIPOPROTEIN-RELEASING SYSTEM TRANSMEMBRANE PROTEIN LOLE"/>
    <property type="match status" value="1"/>
</dbReference>
<sequence length="385" mass="42006">MFELDVALRHIVTNRRGTAFTLISVAIAVAIIIMSLGLTESVSSQIIENTVNKNPHILIGPKESESYINMYRSLSDQVGSYPGVLAVSPRLVGQGAARFQDNVQSVEFVGVDPALEDRLMSVQESTISGNFSDLRFNNRGAFLGVELARNLNIREGGDFYLYLKNDSLRLKMIGILQKDTVKDETLVYLSLSTAQELVAEGDVVSEIGVKLADYTRAPAMAKKLNDASWYKATSWQDFSREIARFVGNQGVTNILFYMFILLISAFVIANTTIMVVSKRRREIGILMAMGAKRRSILMIFLLENMLISLPAGILGAVLGYAAAWAITLLPLNVTSAAAGEGIVIAARPEYFVIALAFALSLNFVSGLYPAYSAARLDPVEAIGSE</sequence>
<protein>
    <submittedName>
        <fullName evidence="9">ABC transporter permease</fullName>
    </submittedName>
</protein>
<keyword evidence="3 6" id="KW-0812">Transmembrane</keyword>
<evidence type="ECO:0000313" key="9">
    <source>
        <dbReference type="EMBL" id="NLJ22137.1"/>
    </source>
</evidence>
<dbReference type="Pfam" id="PF12704">
    <property type="entry name" value="MacB_PCD"/>
    <property type="match status" value="1"/>
</dbReference>
<dbReference type="PANTHER" id="PTHR30489:SF0">
    <property type="entry name" value="LIPOPROTEIN-RELEASING SYSTEM TRANSMEMBRANE PROTEIN LOLE"/>
    <property type="match status" value="1"/>
</dbReference>
<keyword evidence="2" id="KW-1003">Cell membrane</keyword>
<evidence type="ECO:0000256" key="6">
    <source>
        <dbReference type="SAM" id="Phobius"/>
    </source>
</evidence>
<feature type="transmembrane region" description="Helical" evidence="6">
    <location>
        <begin position="323"/>
        <end position="343"/>
    </location>
</feature>
<dbReference type="InterPro" id="IPR003838">
    <property type="entry name" value="ABC3_permease_C"/>
</dbReference>
<comment type="subcellular location">
    <subcellularLocation>
        <location evidence="1">Cell membrane</location>
        <topology evidence="1">Multi-pass membrane protein</topology>
    </subcellularLocation>
</comment>
<evidence type="ECO:0000256" key="3">
    <source>
        <dbReference type="ARBA" id="ARBA00022692"/>
    </source>
</evidence>